<name>A0AAV6HTX7_9ERIC</name>
<sequence>MESEQEEDDETDEQEEDETDNPILIIKRYMKDAVFRLRILPYVVERHPMLESVTITDSKNKGAKLCLGGEKLAECRNWLNFDRVIRPARGESWREKCTKIRTVPVLELPMPGLRAVGAKQLREDWKQLEREREREREMSSVYGAKEEEEAENQFHRLTDDVLLNIFDKVSDFRWLCRCFLVSKRFASLVPRVQTLSVTSDIFPVQTASEQFSLRLHVSGLVFLAKLTQIRALSIEIRSDFVDDNDSVFKWGANFTQLDSVTVLYATSLSKMTGSEEADTENGITQEEVHRRKVVAVECIKGAIMWVGTLSCVVLDYPMLQSVTICDSMSKGVKLCLGGEKLVEFRNALDLEWVSSLGERAQSWTQENMKVGYVPVLELPVSGCVMKGVTVVNFRMFADDNSEVEKAMVDAFAEEQGVFVEAVVQILEKHRNGIEALLHN</sequence>
<comment type="caution">
    <text evidence="2">The sequence shown here is derived from an EMBL/GenBank/DDBJ whole genome shotgun (WGS) entry which is preliminary data.</text>
</comment>
<reference evidence="2 3" key="1">
    <citation type="submission" date="2020-08" db="EMBL/GenBank/DDBJ databases">
        <title>Plant Genome Project.</title>
        <authorList>
            <person name="Zhang R.-G."/>
        </authorList>
    </citation>
    <scope>NUCLEOTIDE SEQUENCE [LARGE SCALE GENOMIC DNA]</scope>
    <source>
        <strain evidence="2">WSP0</strain>
        <tissue evidence="2">Leaf</tissue>
    </source>
</reference>
<dbReference type="EMBL" id="JACTNZ010000013">
    <property type="protein sequence ID" value="KAG5517440.1"/>
    <property type="molecule type" value="Genomic_DNA"/>
</dbReference>
<dbReference type="InterPro" id="IPR036047">
    <property type="entry name" value="F-box-like_dom_sf"/>
</dbReference>
<keyword evidence="3" id="KW-1185">Reference proteome</keyword>
<evidence type="ECO:0008006" key="4">
    <source>
        <dbReference type="Google" id="ProtNLM"/>
    </source>
</evidence>
<dbReference type="AlphaFoldDB" id="A0AAV6HTX7"/>
<evidence type="ECO:0000313" key="2">
    <source>
        <dbReference type="EMBL" id="KAG5517440.1"/>
    </source>
</evidence>
<protein>
    <recommendedName>
        <fullName evidence="4">F-box domain-containing protein</fullName>
    </recommendedName>
</protein>
<accession>A0AAV6HTX7</accession>
<evidence type="ECO:0000256" key="1">
    <source>
        <dbReference type="SAM" id="MobiDB-lite"/>
    </source>
</evidence>
<dbReference type="SUPFAM" id="SSF81383">
    <property type="entry name" value="F-box domain"/>
    <property type="match status" value="1"/>
</dbReference>
<feature type="region of interest" description="Disordered" evidence="1">
    <location>
        <begin position="1"/>
        <end position="22"/>
    </location>
</feature>
<gene>
    <name evidence="2" type="ORF">RHGRI_037999</name>
</gene>
<evidence type="ECO:0000313" key="3">
    <source>
        <dbReference type="Proteomes" id="UP000823749"/>
    </source>
</evidence>
<feature type="compositionally biased region" description="Acidic residues" evidence="1">
    <location>
        <begin position="1"/>
        <end position="20"/>
    </location>
</feature>
<dbReference type="Proteomes" id="UP000823749">
    <property type="component" value="Chromosome 13"/>
</dbReference>
<dbReference type="PANTHER" id="PTHR31215">
    <property type="entry name" value="OS05G0510400 PROTEIN-RELATED"/>
    <property type="match status" value="1"/>
</dbReference>
<organism evidence="2 3">
    <name type="scientific">Rhododendron griersonianum</name>
    <dbReference type="NCBI Taxonomy" id="479676"/>
    <lineage>
        <taxon>Eukaryota</taxon>
        <taxon>Viridiplantae</taxon>
        <taxon>Streptophyta</taxon>
        <taxon>Embryophyta</taxon>
        <taxon>Tracheophyta</taxon>
        <taxon>Spermatophyta</taxon>
        <taxon>Magnoliopsida</taxon>
        <taxon>eudicotyledons</taxon>
        <taxon>Gunneridae</taxon>
        <taxon>Pentapetalae</taxon>
        <taxon>asterids</taxon>
        <taxon>Ericales</taxon>
        <taxon>Ericaceae</taxon>
        <taxon>Ericoideae</taxon>
        <taxon>Rhodoreae</taxon>
        <taxon>Rhododendron</taxon>
    </lineage>
</organism>
<proteinExistence type="predicted"/>
<dbReference type="InterPro" id="IPR044809">
    <property type="entry name" value="AUF1-like"/>
</dbReference>